<organism evidence="6 7">
    <name type="scientific">Cryobacterium mannosilyticum</name>
    <dbReference type="NCBI Taxonomy" id="1259190"/>
    <lineage>
        <taxon>Bacteria</taxon>
        <taxon>Bacillati</taxon>
        <taxon>Actinomycetota</taxon>
        <taxon>Actinomycetes</taxon>
        <taxon>Micrococcales</taxon>
        <taxon>Microbacteriaceae</taxon>
        <taxon>Cryobacterium</taxon>
    </lineage>
</organism>
<dbReference type="InterPro" id="IPR000182">
    <property type="entry name" value="GNAT_dom"/>
</dbReference>
<name>A0A4R8W6W2_9MICO</name>
<evidence type="ECO:0000256" key="1">
    <source>
        <dbReference type="ARBA" id="ARBA00009213"/>
    </source>
</evidence>
<evidence type="ECO:0000256" key="4">
    <source>
        <dbReference type="HAMAP-Rule" id="MF_01812"/>
    </source>
</evidence>
<dbReference type="InterPro" id="IPR051554">
    <property type="entry name" value="Acetyltransferase_Eis"/>
</dbReference>
<dbReference type="PROSITE" id="PS51186">
    <property type="entry name" value="GNAT"/>
    <property type="match status" value="1"/>
</dbReference>
<dbReference type="RefSeq" id="WP_134508864.1">
    <property type="nucleotide sequence ID" value="NZ_SOFM01000026.1"/>
</dbReference>
<dbReference type="Pfam" id="PF13527">
    <property type="entry name" value="Acetyltransf_9"/>
    <property type="match status" value="1"/>
</dbReference>
<dbReference type="HAMAP" id="MF_01812">
    <property type="entry name" value="Eis"/>
    <property type="match status" value="1"/>
</dbReference>
<accession>A0A4R8W6W2</accession>
<dbReference type="SUPFAM" id="SSF55729">
    <property type="entry name" value="Acyl-CoA N-acyltransferases (Nat)"/>
    <property type="match status" value="1"/>
</dbReference>
<keyword evidence="2 4" id="KW-0808">Transferase</keyword>
<dbReference type="InterPro" id="IPR025559">
    <property type="entry name" value="Eis_dom"/>
</dbReference>
<feature type="binding site" evidence="4">
    <location>
        <begin position="108"/>
        <end position="110"/>
    </location>
    <ligand>
        <name>acetyl-CoA</name>
        <dbReference type="ChEBI" id="CHEBI:57288"/>
    </ligand>
</feature>
<evidence type="ECO:0000256" key="2">
    <source>
        <dbReference type="ARBA" id="ARBA00022679"/>
    </source>
</evidence>
<dbReference type="InterPro" id="IPR041380">
    <property type="entry name" value="Acetyltransf_17"/>
</dbReference>
<gene>
    <name evidence="6" type="ORF">E3O32_09395</name>
</gene>
<keyword evidence="7" id="KW-1185">Reference proteome</keyword>
<dbReference type="CDD" id="cd04301">
    <property type="entry name" value="NAT_SF"/>
    <property type="match status" value="1"/>
</dbReference>
<evidence type="ECO:0000313" key="7">
    <source>
        <dbReference type="Proteomes" id="UP000297643"/>
    </source>
</evidence>
<comment type="similarity">
    <text evidence="1 4">Belongs to the acetyltransferase Eis family.</text>
</comment>
<proteinExistence type="inferred from homology"/>
<feature type="binding site" evidence="4">
    <location>
        <begin position="116"/>
        <end position="121"/>
    </location>
    <ligand>
        <name>acetyl-CoA</name>
        <dbReference type="ChEBI" id="CHEBI:57288"/>
    </ligand>
</feature>
<dbReference type="Gene3D" id="3.40.630.30">
    <property type="match status" value="2"/>
</dbReference>
<reference evidence="6 7" key="1">
    <citation type="submission" date="2019-03" db="EMBL/GenBank/DDBJ databases">
        <title>Genomics of glacier-inhabiting Cryobacterium strains.</title>
        <authorList>
            <person name="Liu Q."/>
            <person name="Xin Y.-H."/>
        </authorList>
    </citation>
    <scope>NUCLEOTIDE SEQUENCE [LARGE SCALE GENOMIC DNA]</scope>
    <source>
        <strain evidence="6 7">RHLT2-21</strain>
    </source>
</reference>
<dbReference type="SUPFAM" id="SSF55718">
    <property type="entry name" value="SCP-like"/>
    <property type="match status" value="1"/>
</dbReference>
<feature type="active site" description="Proton donor" evidence="4">
    <location>
        <position position="149"/>
    </location>
</feature>
<keyword evidence="3 4" id="KW-0012">Acyltransferase</keyword>
<dbReference type="GO" id="GO:0034069">
    <property type="term" value="F:aminoglycoside N-acetyltransferase activity"/>
    <property type="evidence" value="ECO:0007669"/>
    <property type="project" value="TreeGrafter"/>
</dbReference>
<dbReference type="InterPro" id="IPR022902">
    <property type="entry name" value="NAcTrfase_Eis"/>
</dbReference>
<protein>
    <submittedName>
        <fullName evidence="6">GNAT family N-acetyltransferase</fullName>
    </submittedName>
</protein>
<dbReference type="PANTHER" id="PTHR37817:SF1">
    <property type="entry name" value="N-ACETYLTRANSFERASE EIS"/>
    <property type="match status" value="1"/>
</dbReference>
<dbReference type="AlphaFoldDB" id="A0A4R8W6W2"/>
<comment type="caution">
    <text evidence="6">The sequence shown here is derived from an EMBL/GenBank/DDBJ whole genome shotgun (WGS) entry which is preliminary data.</text>
</comment>
<dbReference type="Gene3D" id="3.30.1050.10">
    <property type="entry name" value="SCP2 sterol-binding domain"/>
    <property type="match status" value="1"/>
</dbReference>
<dbReference type="InterPro" id="IPR016181">
    <property type="entry name" value="Acyl_CoA_acyltransferase"/>
</dbReference>
<evidence type="ECO:0000313" key="6">
    <source>
        <dbReference type="EMBL" id="TFC03791.1"/>
    </source>
</evidence>
<feature type="domain" description="N-acetyltransferase" evidence="5">
    <location>
        <begin position="22"/>
        <end position="186"/>
    </location>
</feature>
<dbReference type="Pfam" id="PF17668">
    <property type="entry name" value="Acetyltransf_17"/>
    <property type="match status" value="1"/>
</dbReference>
<dbReference type="EMBL" id="SOFM01000026">
    <property type="protein sequence ID" value="TFC03791.1"/>
    <property type="molecule type" value="Genomic_DNA"/>
</dbReference>
<feature type="binding site" evidence="4">
    <location>
        <begin position="144"/>
        <end position="145"/>
    </location>
    <ligand>
        <name>acetyl-CoA</name>
        <dbReference type="ChEBI" id="CHEBI:57288"/>
    </ligand>
</feature>
<dbReference type="Pfam" id="PF13530">
    <property type="entry name" value="SCP2_2"/>
    <property type="match status" value="1"/>
</dbReference>
<comment type="subunit">
    <text evidence="4">Homohexamer; trimer of dimers.</text>
</comment>
<evidence type="ECO:0000256" key="3">
    <source>
        <dbReference type="ARBA" id="ARBA00023315"/>
    </source>
</evidence>
<dbReference type="PANTHER" id="PTHR37817">
    <property type="entry name" value="N-ACETYLTRANSFERASE EIS"/>
    <property type="match status" value="1"/>
</dbReference>
<evidence type="ECO:0000259" key="5">
    <source>
        <dbReference type="PROSITE" id="PS51186"/>
    </source>
</evidence>
<dbReference type="GO" id="GO:0030649">
    <property type="term" value="P:aminoglycoside antibiotic catabolic process"/>
    <property type="evidence" value="ECO:0007669"/>
    <property type="project" value="TreeGrafter"/>
</dbReference>
<dbReference type="InterPro" id="IPR036527">
    <property type="entry name" value="SCP2_sterol-bd_dom_sf"/>
</dbReference>
<dbReference type="Proteomes" id="UP000297643">
    <property type="component" value="Unassembled WGS sequence"/>
</dbReference>
<sequence>MTDYAALPIDADSHAALAADGLELRLIDPADDSAVTRWLQADARGFHDSAPGAESLAAQAAEVAGDRITAVLDPAAADPGTPVATVRCWPMDVTVPGGSLPAWAISSVTVAPTHRRRGIARALLTAELRTATRLGLPLAMLTVSEATIYARYGFGPAAHQAGYTIDTTRARWAGPGPAGRLHLVAPDTLLTDGPPVFARARELAGVAGEVDRREGWWRKALGLMPAAPGTPELTLRAVRFDDADGIPQGFALYRVALGPSGYPARLDLADLVAATDDAYAGLWRFLLEMDLVSEVAAPLRSVAEPVRWQVADPRALRKTDERDHLWLRILDLPVVLGRRRYSAPGTFHLTVSDDLGFADGEFRLTVDEHGRGDARPVTAPAASDGVRVSLSAADLASLYLGGTSAVTLVRAGRLSEGSTDAAARLDAAFHTIQPPHLSTWF</sequence>
<feature type="active site" description="Proton acceptor; via carboxylate" evidence="4">
    <location>
        <position position="441"/>
    </location>
</feature>